<evidence type="ECO:0000256" key="6">
    <source>
        <dbReference type="SAM" id="MobiDB-lite"/>
    </source>
</evidence>
<accession>A0A7Z0IJF8</accession>
<keyword evidence="10" id="KW-1185">Reference proteome</keyword>
<dbReference type="EMBL" id="JACBZP010000001">
    <property type="protein sequence ID" value="NYI69381.1"/>
    <property type="molecule type" value="Genomic_DNA"/>
</dbReference>
<evidence type="ECO:0000256" key="3">
    <source>
        <dbReference type="ARBA" id="ARBA00022748"/>
    </source>
</evidence>
<dbReference type="InterPro" id="IPR007816">
    <property type="entry name" value="ResB-like_domain"/>
</dbReference>
<proteinExistence type="predicted"/>
<evidence type="ECO:0000259" key="8">
    <source>
        <dbReference type="Pfam" id="PF05140"/>
    </source>
</evidence>
<organism evidence="9 10">
    <name type="scientific">Spelaeicoccus albus</name>
    <dbReference type="NCBI Taxonomy" id="1280376"/>
    <lineage>
        <taxon>Bacteria</taxon>
        <taxon>Bacillati</taxon>
        <taxon>Actinomycetota</taxon>
        <taxon>Actinomycetes</taxon>
        <taxon>Micrococcales</taxon>
        <taxon>Brevibacteriaceae</taxon>
        <taxon>Spelaeicoccus</taxon>
    </lineage>
</organism>
<feature type="transmembrane region" description="Helical" evidence="7">
    <location>
        <begin position="50"/>
        <end position="68"/>
    </location>
</feature>
<dbReference type="InterPro" id="IPR023494">
    <property type="entry name" value="Cyt_c_bgen_Ccs1/CcsB/ResB"/>
</dbReference>
<reference evidence="9 10" key="1">
    <citation type="submission" date="2020-07" db="EMBL/GenBank/DDBJ databases">
        <title>Sequencing the genomes of 1000 actinobacteria strains.</title>
        <authorList>
            <person name="Klenk H.-P."/>
        </authorList>
    </citation>
    <scope>NUCLEOTIDE SEQUENCE [LARGE SCALE GENOMIC DNA]</scope>
    <source>
        <strain evidence="9 10">DSM 26341</strain>
    </source>
</reference>
<dbReference type="Proteomes" id="UP000539111">
    <property type="component" value="Unassembled WGS sequence"/>
</dbReference>
<gene>
    <name evidence="9" type="ORF">BJY26_003687</name>
</gene>
<keyword evidence="2 7" id="KW-0812">Transmembrane</keyword>
<keyword evidence="4 7" id="KW-1133">Transmembrane helix</keyword>
<dbReference type="PANTHER" id="PTHR31566:SF0">
    <property type="entry name" value="CYTOCHROME C BIOGENESIS PROTEIN CCS1, CHLOROPLASTIC"/>
    <property type="match status" value="1"/>
</dbReference>
<keyword evidence="3" id="KW-0201">Cytochrome c-type biogenesis</keyword>
<dbReference type="GO" id="GO:0016020">
    <property type="term" value="C:membrane"/>
    <property type="evidence" value="ECO:0007669"/>
    <property type="project" value="UniProtKB-SubCell"/>
</dbReference>
<feature type="region of interest" description="Disordered" evidence="6">
    <location>
        <begin position="536"/>
        <end position="558"/>
    </location>
</feature>
<evidence type="ECO:0000256" key="7">
    <source>
        <dbReference type="SAM" id="Phobius"/>
    </source>
</evidence>
<comment type="caution">
    <text evidence="9">The sequence shown here is derived from an EMBL/GenBank/DDBJ whole genome shotgun (WGS) entry which is preliminary data.</text>
</comment>
<feature type="transmembrane region" description="Helical" evidence="7">
    <location>
        <begin position="469"/>
        <end position="488"/>
    </location>
</feature>
<dbReference type="GO" id="GO:0017004">
    <property type="term" value="P:cytochrome complex assembly"/>
    <property type="evidence" value="ECO:0007669"/>
    <property type="project" value="UniProtKB-KW"/>
</dbReference>
<evidence type="ECO:0000256" key="2">
    <source>
        <dbReference type="ARBA" id="ARBA00022692"/>
    </source>
</evidence>
<feature type="transmembrane region" description="Helical" evidence="7">
    <location>
        <begin position="104"/>
        <end position="123"/>
    </location>
</feature>
<evidence type="ECO:0000313" key="10">
    <source>
        <dbReference type="Proteomes" id="UP000539111"/>
    </source>
</evidence>
<dbReference type="AlphaFoldDB" id="A0A7Z0IJF8"/>
<dbReference type="PANTHER" id="PTHR31566">
    <property type="entry name" value="CYTOCHROME C BIOGENESIS PROTEIN CCS1, CHLOROPLASTIC"/>
    <property type="match status" value="1"/>
</dbReference>
<evidence type="ECO:0000256" key="5">
    <source>
        <dbReference type="ARBA" id="ARBA00023136"/>
    </source>
</evidence>
<protein>
    <submittedName>
        <fullName evidence="9">Cytochrome c biogenesis protein</fullName>
    </submittedName>
</protein>
<evidence type="ECO:0000256" key="1">
    <source>
        <dbReference type="ARBA" id="ARBA00004141"/>
    </source>
</evidence>
<sequence>MSDPHGPEDRRDEYGAVGTLERSKREAAQPKLGFFGWIRWAWRQLTTMRVALFLLLMLALAAVPASVFPQRVQDPTAVADYIDAHGQIGRIMDKLQLFDVNSSVWFSAIYILLLVSLVGCILPRTKVHWRALRADPPKAPRRLSRMPAHVPARDVQVDEQTALSAAAAALKRRGYRVKTNSDHVAAERGYLRETGNLVFHIAVLGVVVTAAIGGMLSYSGQRILVEGDTFNDSLPAYDSFTKGTYFNPDRLPKYSVKLDKFDATFDTTSSGNQAGEPRSFVGHVTTREDGQTKKQLLKVNDPLHLGGANLYLSGNGYAPVVTVKDGTGHTVYSGPTVFLPQNGNYVSRGVVKAPDAAPKQLGFVGVFFPTAGEDKATGTATSIFAGLANPVLLLSGYSGDLGLDNGTAQSVYSLDPTNMTEMTTAGGKPLTVQLKPGQSKKLPNGLGSVRFDGVKRYVSMDVRADPSKMYVLVFALLGMLGLGGSLFVPRRRIWVRVAAADDGSSVEVAGLARGEDNRLNGEVDLVAKSVLTRLGHDPAAAEDESLGDRRPGEGDKGE</sequence>
<dbReference type="RefSeq" id="WP_179429617.1">
    <property type="nucleotide sequence ID" value="NZ_JACBZP010000001.1"/>
</dbReference>
<keyword evidence="5 7" id="KW-0472">Membrane</keyword>
<feature type="domain" description="ResB-like" evidence="8">
    <location>
        <begin position="48"/>
        <end position="523"/>
    </location>
</feature>
<feature type="compositionally biased region" description="Basic and acidic residues" evidence="6">
    <location>
        <begin position="546"/>
        <end position="558"/>
    </location>
</feature>
<comment type="subcellular location">
    <subcellularLocation>
        <location evidence="1">Membrane</location>
        <topology evidence="1">Multi-pass membrane protein</topology>
    </subcellularLocation>
</comment>
<name>A0A7Z0IJF8_9MICO</name>
<feature type="transmembrane region" description="Helical" evidence="7">
    <location>
        <begin position="197"/>
        <end position="218"/>
    </location>
</feature>
<dbReference type="Pfam" id="PF05140">
    <property type="entry name" value="ResB"/>
    <property type="match status" value="1"/>
</dbReference>
<evidence type="ECO:0000256" key="4">
    <source>
        <dbReference type="ARBA" id="ARBA00022989"/>
    </source>
</evidence>
<evidence type="ECO:0000313" key="9">
    <source>
        <dbReference type="EMBL" id="NYI69381.1"/>
    </source>
</evidence>